<feature type="transmembrane region" description="Helical" evidence="3">
    <location>
        <begin position="1472"/>
        <end position="1495"/>
    </location>
</feature>
<keyword evidence="3" id="KW-0812">Transmembrane</keyword>
<dbReference type="GO" id="GO:0098703">
    <property type="term" value="P:calcium ion import across plasma membrane"/>
    <property type="evidence" value="ECO:0007669"/>
    <property type="project" value="TreeGrafter"/>
</dbReference>
<feature type="transmembrane region" description="Helical" evidence="3">
    <location>
        <begin position="1358"/>
        <end position="1376"/>
    </location>
</feature>
<feature type="transmembrane region" description="Helical" evidence="3">
    <location>
        <begin position="1150"/>
        <end position="1175"/>
    </location>
</feature>
<evidence type="ECO:0000256" key="3">
    <source>
        <dbReference type="SAM" id="Phobius"/>
    </source>
</evidence>
<dbReference type="InterPro" id="IPR011047">
    <property type="entry name" value="Quinoprotein_ADH-like_sf"/>
</dbReference>
<sequence>MSNRRNNAVVIPMEGEFEKTDEVLYRVYAADYTPDTYSNDSGKDALVIDNFLGESWGLPEDHTSERGGKVALCKEASWMWVEGYFHGVLSGTYHLVASIRTETDNRPDTDLPGGLSFLVEPRRKTDPANKSGDINHPVDEQIFKDNNGKGWVEYILPDCVYIEPCYGGVDVKFVIYNTNGDYKRNLSFDYVELRRLTKHQQKSPARIQQTLPPKTNIEENFSSDSLLDPTILSLFDPKESYRIFFAGENFDTRKDDDHCAGAGYQIMDHEESEFGKVVYIHRAHEWDVYDMEIQFTVQGLFPDQTPNGASQLTLDIKAEELNRHKGEGWFEWPMPEAFVLQPTLGWSAVTFRTRKGNDRDEYYGLDFDRCESDTTGWVSFLQHFDWVELRPRNRINENESQKSDKSSDSEQNHHKSVSTPHQSPIDRISLSESGTHLVSLSRQDGHVTVWSVHDGSLERYTNWKFAAIADLYISTPYAATSVAIRNDARSLVIYEEPIPRSDIVTESSDQHQASLSCTAYSIDPTLNNPKKIVRLPSIRNLAGFAKFVHPQVDQAEIQAHMMTESSTTLQQINPRNILQPTSVQKSSENVRGSSFAMPQTPHTSEKFLFSTTDYLYVFDATTWKLDHWLDLRSFQTGDSISKHITTNIMINSAINLSMIRLESENIASIFSVKSGRMKMRLQSAEGYKHMGSSFYGYSKMAISASGDLAVIAGIRGKLTVFDARTGLRLGERVENVERGDISYVGFTDIEDRIVTLIRRPAGEGENSAAIIEAQIRDIYNDCQVIATTRCDAVPVFGRVLFNRGTIIAIDGFDITTSTVELTKTISEHFCCIAEHPRYTTPMQSKNGNVSIKIDVVTAELSNSELRYLKHFVCIEVQGQPSVVLYPEPWMRSSSDNENGIGDLLSAYLLEDGKRCLIVGSNTVQVWITPQENSPLALQYIWSTPLVEPNGNAVSAKNFKAKKLLKKLERQRIIHAIVLINSSGHVKLRLRCVEGEDITIRDETTAMYLQYELTLPDLGDRFSHFIVDHLFDAVDLVAAIPEGNCAVQIEAVVGFCGYYASRINNFTHAGKGVTLIGKLIQENTHLDPRLNELAIMILKKNTYLPRCHHSRLSTDSTSLALAIKNRNTQMVLKLMNYFQRFHNEPGGHTDAAYMVLIAANISDLCITYPSVVTYMLKRVSYLPSAMEQFVNENGKVLSHYGPNVTDALQPIFINEQLSVKLSYRMFANTFFHERAEESSDLIEKLDDDGLPLRVCVVPLADLCIYPHEKSSFWDTWIKPRSPFSREALAGRDPLFDSAVMEATLAFKWQVKFYNIIFAVNTYAKYYVYFIFFLHLFFAITVSVGIGLASVQPPDTLTSLTLYAVMCISIVIACFFLFQEFRQMTAEPKAYFYSVYNYLDLCTYTLPIVTCSYVLAQGLNEFASNLCREAFRNTQTVTHGSKATRSSSFVDANARLQGNWPSHFYNNRDQQENFLVLGCDGLCCLLMTALMSTYFFVTGDYGGISMIEGKPTLDFLKVVFSFLTGKSDHNRHFPFPQQSGLNLIYSFFSVILLLNMLISLMSDVVSDTKETGHKAWLGQLASVIAEVEVRLANSSIVAVYMMTPTQRQNSHWFPTYIYYYAAADTVDEWVRAFRPQPDTATQPAVDDLKTRLEEMKKSLEGLEMMLAKTPETGGKKD</sequence>
<keyword evidence="3" id="KW-0472">Membrane</keyword>
<feature type="region of interest" description="Disordered" evidence="2">
    <location>
        <begin position="395"/>
        <end position="426"/>
    </location>
</feature>
<dbReference type="InterPro" id="IPR024862">
    <property type="entry name" value="TRPV"/>
</dbReference>
<protein>
    <recommendedName>
        <fullName evidence="6">Ion transport domain-containing protein</fullName>
    </recommendedName>
</protein>
<accession>A0A433QR35</accession>
<keyword evidence="3" id="KW-1133">Transmembrane helix</keyword>
<name>A0A433QR35_9FUNG</name>
<feature type="compositionally biased region" description="Basic and acidic residues" evidence="2">
    <location>
        <begin position="395"/>
        <end position="413"/>
    </location>
</feature>
<feature type="transmembrane region" description="Helical" evidence="3">
    <location>
        <begin position="1324"/>
        <end position="1346"/>
    </location>
</feature>
<organism evidence="4 5">
    <name type="scientific">Jimgerdemannia flammicorona</name>
    <dbReference type="NCBI Taxonomy" id="994334"/>
    <lineage>
        <taxon>Eukaryota</taxon>
        <taxon>Fungi</taxon>
        <taxon>Fungi incertae sedis</taxon>
        <taxon>Mucoromycota</taxon>
        <taxon>Mucoromycotina</taxon>
        <taxon>Endogonomycetes</taxon>
        <taxon>Endogonales</taxon>
        <taxon>Endogonaceae</taxon>
        <taxon>Jimgerdemannia</taxon>
    </lineage>
</organism>
<dbReference type="PANTHER" id="PTHR10582:SF2">
    <property type="entry name" value="INACTIVE"/>
    <property type="match status" value="1"/>
</dbReference>
<dbReference type="GO" id="GO:0005216">
    <property type="term" value="F:monoatomic ion channel activity"/>
    <property type="evidence" value="ECO:0007669"/>
    <property type="project" value="InterPro"/>
</dbReference>
<evidence type="ECO:0008006" key="6">
    <source>
        <dbReference type="Google" id="ProtNLM"/>
    </source>
</evidence>
<evidence type="ECO:0000313" key="4">
    <source>
        <dbReference type="EMBL" id="RUS32253.1"/>
    </source>
</evidence>
<proteinExistence type="predicted"/>
<evidence type="ECO:0000256" key="1">
    <source>
        <dbReference type="ARBA" id="ARBA00022737"/>
    </source>
</evidence>
<evidence type="ECO:0000256" key="2">
    <source>
        <dbReference type="SAM" id="MobiDB-lite"/>
    </source>
</evidence>
<dbReference type="EMBL" id="RBNJ01002220">
    <property type="protein sequence ID" value="RUS32253.1"/>
    <property type="molecule type" value="Genomic_DNA"/>
</dbReference>
<dbReference type="PANTHER" id="PTHR10582">
    <property type="entry name" value="TRANSIENT RECEPTOR POTENTIAL ION CHANNEL PROTEIN"/>
    <property type="match status" value="1"/>
</dbReference>
<gene>
    <name evidence="4" type="ORF">BC938DRAFT_475943</name>
</gene>
<keyword evidence="5" id="KW-1185">Reference proteome</keyword>
<keyword evidence="1" id="KW-0677">Repeat</keyword>
<dbReference type="Proteomes" id="UP000274822">
    <property type="component" value="Unassembled WGS sequence"/>
</dbReference>
<feature type="transmembrane region" description="Helical" evidence="3">
    <location>
        <begin position="1541"/>
        <end position="1563"/>
    </location>
</feature>
<dbReference type="SUPFAM" id="SSF50998">
    <property type="entry name" value="Quinoprotein alcohol dehydrogenase-like"/>
    <property type="match status" value="1"/>
</dbReference>
<reference evidence="4 5" key="1">
    <citation type="journal article" date="2018" name="New Phytol.">
        <title>Phylogenomics of Endogonaceae and evolution of mycorrhizas within Mucoromycota.</title>
        <authorList>
            <person name="Chang Y."/>
            <person name="Desiro A."/>
            <person name="Na H."/>
            <person name="Sandor L."/>
            <person name="Lipzen A."/>
            <person name="Clum A."/>
            <person name="Barry K."/>
            <person name="Grigoriev I.V."/>
            <person name="Martin F.M."/>
            <person name="Stajich J.E."/>
            <person name="Smith M.E."/>
            <person name="Bonito G."/>
            <person name="Spatafora J.W."/>
        </authorList>
    </citation>
    <scope>NUCLEOTIDE SEQUENCE [LARGE SCALE GENOMIC DNA]</scope>
    <source>
        <strain evidence="4 5">AD002</strain>
    </source>
</reference>
<evidence type="ECO:0000313" key="5">
    <source>
        <dbReference type="Proteomes" id="UP000274822"/>
    </source>
</evidence>
<comment type="caution">
    <text evidence="4">The sequence shown here is derived from an EMBL/GenBank/DDBJ whole genome shotgun (WGS) entry which is preliminary data.</text>
</comment>
<dbReference type="GO" id="GO:0005886">
    <property type="term" value="C:plasma membrane"/>
    <property type="evidence" value="ECO:0007669"/>
    <property type="project" value="TreeGrafter"/>
</dbReference>